<comment type="caution">
    <text evidence="2">The sequence shown here is derived from an EMBL/GenBank/DDBJ whole genome shotgun (WGS) entry which is preliminary data.</text>
</comment>
<sequence length="348" mass="39241">MTSSELKGCQSRSLINLKKKVKKEGKPPTKAPSRESMTVTTTVIKLCGKTVNVSDENKDTLHEEGQMRLTLKEMKSKQCSFLDSDVSGIFDDLLNANLIELLEMKGLEEVGKTDDPRYCKYHCLVGHPIHDCFIFKDKVIQLAHQGKILLEEDEATTYLIAIEVRSYYGNVVSCNATSEQKVSSDEACCSKVETRAMIEECMSAMTFIDDNLLLGSKPHNRPLFVAGYAHERRGSKAKEDPSNEQDDQVKGSKSKNEALVNLDKDYSNNKPSLGEYDLCKELILPLTMLDMKKSQLLKGFVYPIEEAKVEHREFLNLQCEGCFDLKANKFILKAEYNPKNGPLWSSFL</sequence>
<dbReference type="PANTHER" id="PTHR33437">
    <property type="entry name" value="OS06G0361200 PROTEIN"/>
    <property type="match status" value="1"/>
</dbReference>
<dbReference type="OrthoDB" id="914272at2759"/>
<accession>A0A2G9I679</accession>
<proteinExistence type="predicted"/>
<organism evidence="2 3">
    <name type="scientific">Handroanthus impetiginosus</name>
    <dbReference type="NCBI Taxonomy" id="429701"/>
    <lineage>
        <taxon>Eukaryota</taxon>
        <taxon>Viridiplantae</taxon>
        <taxon>Streptophyta</taxon>
        <taxon>Embryophyta</taxon>
        <taxon>Tracheophyta</taxon>
        <taxon>Spermatophyta</taxon>
        <taxon>Magnoliopsida</taxon>
        <taxon>eudicotyledons</taxon>
        <taxon>Gunneridae</taxon>
        <taxon>Pentapetalae</taxon>
        <taxon>asterids</taxon>
        <taxon>lamiids</taxon>
        <taxon>Lamiales</taxon>
        <taxon>Bignoniaceae</taxon>
        <taxon>Crescentiina</taxon>
        <taxon>Tabebuia alliance</taxon>
        <taxon>Handroanthus</taxon>
    </lineage>
</organism>
<dbReference type="Proteomes" id="UP000231279">
    <property type="component" value="Unassembled WGS sequence"/>
</dbReference>
<gene>
    <name evidence="2" type="ORF">CDL12_02014</name>
</gene>
<evidence type="ECO:0000256" key="1">
    <source>
        <dbReference type="SAM" id="MobiDB-lite"/>
    </source>
</evidence>
<evidence type="ECO:0000313" key="3">
    <source>
        <dbReference type="Proteomes" id="UP000231279"/>
    </source>
</evidence>
<name>A0A2G9I679_9LAMI</name>
<feature type="region of interest" description="Disordered" evidence="1">
    <location>
        <begin position="232"/>
        <end position="254"/>
    </location>
</feature>
<dbReference type="PANTHER" id="PTHR33437:SF2">
    <property type="entry name" value="OS06G0361200 PROTEIN"/>
    <property type="match status" value="1"/>
</dbReference>
<evidence type="ECO:0000313" key="2">
    <source>
        <dbReference type="EMBL" id="PIN25238.1"/>
    </source>
</evidence>
<keyword evidence="3" id="KW-1185">Reference proteome</keyword>
<protein>
    <submittedName>
        <fullName evidence="2">Uncharacterized protein</fullName>
    </submittedName>
</protein>
<dbReference type="AlphaFoldDB" id="A0A2G9I679"/>
<dbReference type="EMBL" id="NKXS01000281">
    <property type="protein sequence ID" value="PIN25238.1"/>
    <property type="molecule type" value="Genomic_DNA"/>
</dbReference>
<reference evidence="3" key="1">
    <citation type="journal article" date="2018" name="Gigascience">
        <title>Genome assembly of the Pink Ipe (Handroanthus impetiginosus, Bignoniaceae), a highly valued, ecologically keystone Neotropical timber forest tree.</title>
        <authorList>
            <person name="Silva-Junior O.B."/>
            <person name="Grattapaglia D."/>
            <person name="Novaes E."/>
            <person name="Collevatti R.G."/>
        </authorList>
    </citation>
    <scope>NUCLEOTIDE SEQUENCE [LARGE SCALE GENOMIC DNA]</scope>
    <source>
        <strain evidence="3">cv. UFG-1</strain>
    </source>
</reference>